<evidence type="ECO:0000256" key="1">
    <source>
        <dbReference type="SAM" id="MobiDB-lite"/>
    </source>
</evidence>
<accession>A0A1T3NJN8</accession>
<reference evidence="3 4" key="1">
    <citation type="submission" date="2017-03" db="EMBL/GenBank/DDBJ databases">
        <title>Draft genome sequence of Streptomyces scabrisporus NF3, endophyte isolated from Amphipterygium adstringens.</title>
        <authorList>
            <person name="Vazquez M."/>
            <person name="Ceapa C.D."/>
            <person name="Rodriguez Luna D."/>
            <person name="Sanchez Esquivel S."/>
        </authorList>
    </citation>
    <scope>NUCLEOTIDE SEQUENCE [LARGE SCALE GENOMIC DNA]</scope>
    <source>
        <strain evidence="3 4">NF3</strain>
    </source>
</reference>
<dbReference type="Gene3D" id="1.10.405.40">
    <property type="match status" value="1"/>
</dbReference>
<gene>
    <name evidence="3" type="ORF">B4N89_40930</name>
</gene>
<protein>
    <recommendedName>
        <fullName evidence="2">Amine oxidase domain-containing protein</fullName>
    </recommendedName>
</protein>
<dbReference type="EMBL" id="MWQN01000004">
    <property type="protein sequence ID" value="OPC76958.1"/>
    <property type="molecule type" value="Genomic_DNA"/>
</dbReference>
<feature type="region of interest" description="Disordered" evidence="1">
    <location>
        <begin position="1"/>
        <end position="31"/>
    </location>
</feature>
<feature type="region of interest" description="Disordered" evidence="1">
    <location>
        <begin position="581"/>
        <end position="601"/>
    </location>
</feature>
<dbReference type="STRING" id="159449.B4N89_40930"/>
<dbReference type="GO" id="GO:0001716">
    <property type="term" value="F:L-amino-acid oxidase activity"/>
    <property type="evidence" value="ECO:0007669"/>
    <property type="project" value="TreeGrafter"/>
</dbReference>
<evidence type="ECO:0000313" key="4">
    <source>
        <dbReference type="Proteomes" id="UP000190037"/>
    </source>
</evidence>
<dbReference type="SUPFAM" id="SSF54373">
    <property type="entry name" value="FAD-linked reductases, C-terminal domain"/>
    <property type="match status" value="1"/>
</dbReference>
<sequence>MDTANTQGVLAAPRSPPRPANEVPMSAQPPPAADLQVDFPFDYAAHVGGGRRIGRLPDAARGAPVAIVGAGGSGLAAAYELLRVGCRPLLYEAERSADGPGGARLGGRMFSRRLNRADSAVVEMGCMRFPDSARLLWQYAATFGLHWEPFRDDYAAGTTPITVLEVDGVRHLVREITDLYPLDEELHRAHTRWLDALTRLGLDRIRRDLARRDLGAVRRRWQEVVRRYEQWTFYRFLREEEGVGLTHDQARLLGTAGVAPAAWDCFFGLSLLETLRLVLASEGSTAYYPREGISALAEGFWSHRTTDPAGRSVSLEEVNGGAPRPAVTAVEVDEDPGRGAVVHSADGRSEHVAAVVLTPQLNVLETAIELRSTHPGRSPLGPRLWRAVRRLSYRQSSKTALVVDEPFWKGTTLDGVTLTDRLPRASYTFDYGPPRAPGGRTAVLDLSFSWGRDAVKVAASSRRERVRLFVRELARIHPEAADELRRQADRAQSVTISWENEPHFRGLCRFSAPGEHPYQRDLFSHFMKDFTGRPAVPGEPANALFLAGDDTAWSPGWLEHALGSGLNAAWGVVRLLDGRSEPGNPGPGDMWNHPDFAPIDL</sequence>
<dbReference type="PANTHER" id="PTHR10742:SF342">
    <property type="entry name" value="AMINE OXIDASE"/>
    <property type="match status" value="1"/>
</dbReference>
<organism evidence="3 4">
    <name type="scientific">Embleya scabrispora</name>
    <dbReference type="NCBI Taxonomy" id="159449"/>
    <lineage>
        <taxon>Bacteria</taxon>
        <taxon>Bacillati</taxon>
        <taxon>Actinomycetota</taxon>
        <taxon>Actinomycetes</taxon>
        <taxon>Kitasatosporales</taxon>
        <taxon>Streptomycetaceae</taxon>
        <taxon>Embleya</taxon>
    </lineage>
</organism>
<evidence type="ECO:0000313" key="3">
    <source>
        <dbReference type="EMBL" id="OPC76958.1"/>
    </source>
</evidence>
<dbReference type="AlphaFoldDB" id="A0A1T3NJN8"/>
<name>A0A1T3NJN8_9ACTN</name>
<proteinExistence type="predicted"/>
<dbReference type="SUPFAM" id="SSF51905">
    <property type="entry name" value="FAD/NAD(P)-binding domain"/>
    <property type="match status" value="1"/>
</dbReference>
<dbReference type="InterPro" id="IPR002937">
    <property type="entry name" value="Amino_oxidase"/>
</dbReference>
<comment type="caution">
    <text evidence="3">The sequence shown here is derived from an EMBL/GenBank/DDBJ whole genome shotgun (WGS) entry which is preliminary data.</text>
</comment>
<dbReference type="Gene3D" id="3.90.660.10">
    <property type="match status" value="1"/>
</dbReference>
<dbReference type="Proteomes" id="UP000190037">
    <property type="component" value="Unassembled WGS sequence"/>
</dbReference>
<dbReference type="GO" id="GO:0009063">
    <property type="term" value="P:amino acid catabolic process"/>
    <property type="evidence" value="ECO:0007669"/>
    <property type="project" value="TreeGrafter"/>
</dbReference>
<keyword evidence="4" id="KW-1185">Reference proteome</keyword>
<dbReference type="Gene3D" id="3.50.50.60">
    <property type="entry name" value="FAD/NAD(P)-binding domain"/>
    <property type="match status" value="1"/>
</dbReference>
<feature type="domain" description="Amine oxidase" evidence="2">
    <location>
        <begin position="73"/>
        <end position="572"/>
    </location>
</feature>
<dbReference type="InterPro" id="IPR036188">
    <property type="entry name" value="FAD/NAD-bd_sf"/>
</dbReference>
<evidence type="ECO:0000259" key="2">
    <source>
        <dbReference type="Pfam" id="PF01593"/>
    </source>
</evidence>
<dbReference type="InterPro" id="IPR050281">
    <property type="entry name" value="Flavin_monoamine_oxidase"/>
</dbReference>
<dbReference type="Pfam" id="PF01593">
    <property type="entry name" value="Amino_oxidase"/>
    <property type="match status" value="1"/>
</dbReference>
<dbReference type="PANTHER" id="PTHR10742">
    <property type="entry name" value="FLAVIN MONOAMINE OXIDASE"/>
    <property type="match status" value="1"/>
</dbReference>